<proteinExistence type="predicted"/>
<comment type="caution">
    <text evidence="2">The sequence shown here is derived from an EMBL/GenBank/DDBJ whole genome shotgun (WGS) entry which is preliminary data.</text>
</comment>
<dbReference type="PROSITE" id="PS51549">
    <property type="entry name" value="DM13"/>
    <property type="match status" value="1"/>
</dbReference>
<reference evidence="2 3" key="1">
    <citation type="submission" date="2012-10" db="EMBL/GenBank/DDBJ databases">
        <title>Genome sequence of Vibrio Cholerae HENC-02.</title>
        <authorList>
            <person name="Eppinger M."/>
            <person name="Hasan N.A."/>
            <person name="Sengamalay N."/>
            <person name="Hine E."/>
            <person name="Su Q."/>
            <person name="Daugherty S.C."/>
            <person name="Young S."/>
            <person name="Sadzewicz L."/>
            <person name="Tallon L."/>
            <person name="Cebula T.A."/>
            <person name="Ravel J."/>
            <person name="Colwell R.R."/>
        </authorList>
    </citation>
    <scope>NUCLEOTIDE SEQUENCE [LARGE SCALE GENOMIC DNA]</scope>
    <source>
        <strain evidence="2 3">HENC-02</strain>
    </source>
</reference>
<protein>
    <submittedName>
        <fullName evidence="2">Electron transfer DM13 family protein</fullName>
    </submittedName>
</protein>
<evidence type="ECO:0000313" key="2">
    <source>
        <dbReference type="EMBL" id="EKM29433.1"/>
    </source>
</evidence>
<dbReference type="STRING" id="669.AL538_27395"/>
<name>A0A454CSS0_VIBHA</name>
<dbReference type="Proteomes" id="UP000008367">
    <property type="component" value="Unassembled WGS sequence"/>
</dbReference>
<feature type="domain" description="DM13" evidence="1">
    <location>
        <begin position="50"/>
        <end position="155"/>
    </location>
</feature>
<dbReference type="Pfam" id="PF10517">
    <property type="entry name" value="DM13"/>
    <property type="match status" value="1"/>
</dbReference>
<gene>
    <name evidence="2" type="ORF">VCHENC02_4753</name>
</gene>
<organism evidence="2 3">
    <name type="scientific">Vibrio harveyi</name>
    <name type="common">Beneckea harveyi</name>
    <dbReference type="NCBI Taxonomy" id="669"/>
    <lineage>
        <taxon>Bacteria</taxon>
        <taxon>Pseudomonadati</taxon>
        <taxon>Pseudomonadota</taxon>
        <taxon>Gammaproteobacteria</taxon>
        <taxon>Vibrionales</taxon>
        <taxon>Vibrionaceae</taxon>
        <taxon>Vibrio</taxon>
    </lineage>
</organism>
<dbReference type="EMBL" id="AJSR01002084">
    <property type="protein sequence ID" value="EKM29433.1"/>
    <property type="molecule type" value="Genomic_DNA"/>
</dbReference>
<evidence type="ECO:0000259" key="1">
    <source>
        <dbReference type="PROSITE" id="PS51549"/>
    </source>
</evidence>
<sequence>MKWILLLVSHILFAVAGFAAGIYALPILIQPDSPDVSAVSNSSEGVLYRGMFERNRTDSDFLHWGEGDLWVTEDTIAFQGELAPGPDYKLYLSPTFVETEADFNRLKSQMVKVGEVKTFDRFMVTLPQDLPLDNYTSVIVWCETFGEFITSAQLKSVAKMNQS</sequence>
<evidence type="ECO:0000313" key="3">
    <source>
        <dbReference type="Proteomes" id="UP000008367"/>
    </source>
</evidence>
<dbReference type="InterPro" id="IPR019545">
    <property type="entry name" value="DM13_domain"/>
</dbReference>
<accession>A0A454CSS0</accession>
<dbReference type="AlphaFoldDB" id="A0A454CSS0"/>